<evidence type="ECO:0000313" key="4">
    <source>
        <dbReference type="Proteomes" id="UP000078561"/>
    </source>
</evidence>
<proteinExistence type="predicted"/>
<feature type="compositionally biased region" description="Low complexity" evidence="1">
    <location>
        <begin position="492"/>
        <end position="555"/>
    </location>
</feature>
<dbReference type="SMART" id="SM01272">
    <property type="entry name" value="LsmAD"/>
    <property type="match status" value="1"/>
</dbReference>
<feature type="compositionally biased region" description="Low complexity" evidence="1">
    <location>
        <begin position="66"/>
        <end position="82"/>
    </location>
</feature>
<dbReference type="STRING" id="4829.A0A168SL93"/>
<keyword evidence="4" id="KW-1185">Reference proteome</keyword>
<dbReference type="Proteomes" id="UP000078561">
    <property type="component" value="Unassembled WGS sequence"/>
</dbReference>
<dbReference type="EMBL" id="LT554895">
    <property type="protein sequence ID" value="SAM08588.1"/>
    <property type="molecule type" value="Genomic_DNA"/>
</dbReference>
<feature type="domain" description="LsmAD" evidence="2">
    <location>
        <begin position="283"/>
        <end position="355"/>
    </location>
</feature>
<protein>
    <recommendedName>
        <fullName evidence="2">LsmAD domain-containing protein</fullName>
    </recommendedName>
</protein>
<feature type="region of interest" description="Disordered" evidence="1">
    <location>
        <begin position="581"/>
        <end position="607"/>
    </location>
</feature>
<evidence type="ECO:0000256" key="1">
    <source>
        <dbReference type="SAM" id="MobiDB-lite"/>
    </source>
</evidence>
<dbReference type="PANTHER" id="PTHR12854">
    <property type="entry name" value="ATAXIN 2-RELATED"/>
    <property type="match status" value="1"/>
</dbReference>
<dbReference type="OrthoDB" id="2275718at2759"/>
<dbReference type="GO" id="GO:0003729">
    <property type="term" value="F:mRNA binding"/>
    <property type="evidence" value="ECO:0007669"/>
    <property type="project" value="TreeGrafter"/>
</dbReference>
<feature type="compositionally biased region" description="Pro residues" evidence="1">
    <location>
        <begin position="728"/>
        <end position="758"/>
    </location>
</feature>
<dbReference type="PANTHER" id="PTHR12854:SF7">
    <property type="entry name" value="ATAXIN-2 HOMOLOG"/>
    <property type="match status" value="1"/>
</dbReference>
<feature type="region of interest" description="Disordered" evidence="1">
    <location>
        <begin position="801"/>
        <end position="827"/>
    </location>
</feature>
<reference evidence="3" key="1">
    <citation type="submission" date="2016-04" db="EMBL/GenBank/DDBJ databases">
        <authorList>
            <person name="Evans L.H."/>
            <person name="Alamgir A."/>
            <person name="Owens N."/>
            <person name="Weber N.D."/>
            <person name="Virtaneva K."/>
            <person name="Barbian K."/>
            <person name="Babar A."/>
            <person name="Rosenke K."/>
        </authorList>
    </citation>
    <scope>NUCLEOTIDE SEQUENCE [LARGE SCALE GENOMIC DNA]</scope>
    <source>
        <strain evidence="3">CBS 101.48</strain>
    </source>
</reference>
<dbReference type="Pfam" id="PF14438">
    <property type="entry name" value="SM-ATX"/>
    <property type="match status" value="1"/>
</dbReference>
<feature type="region of interest" description="Disordered" evidence="1">
    <location>
        <begin position="40"/>
        <end position="121"/>
    </location>
</feature>
<feature type="region of interest" description="Disordered" evidence="1">
    <location>
        <begin position="366"/>
        <end position="428"/>
    </location>
</feature>
<dbReference type="Pfam" id="PF06741">
    <property type="entry name" value="LsmAD"/>
    <property type="match status" value="1"/>
</dbReference>
<feature type="compositionally biased region" description="Basic and acidic residues" evidence="1">
    <location>
        <begin position="410"/>
        <end position="428"/>
    </location>
</feature>
<feature type="compositionally biased region" description="Low complexity" evidence="1">
    <location>
        <begin position="583"/>
        <end position="596"/>
    </location>
</feature>
<dbReference type="InterPro" id="IPR009604">
    <property type="entry name" value="LsmAD_domain"/>
</dbReference>
<dbReference type="AlphaFoldDB" id="A0A168SL93"/>
<dbReference type="FunCoup" id="A0A168SL93">
    <property type="interactions" value="176"/>
</dbReference>
<accession>A0A168SL93</accession>
<feature type="region of interest" description="Disordered" evidence="1">
    <location>
        <begin position="710"/>
        <end position="775"/>
    </location>
</feature>
<feature type="compositionally biased region" description="Low complexity" evidence="1">
    <location>
        <begin position="91"/>
        <end position="109"/>
    </location>
</feature>
<feature type="compositionally biased region" description="Polar residues" evidence="1">
    <location>
        <begin position="397"/>
        <end position="409"/>
    </location>
</feature>
<feature type="region of interest" description="Disordered" evidence="1">
    <location>
        <begin position="479"/>
        <end position="555"/>
    </location>
</feature>
<evidence type="ECO:0000313" key="3">
    <source>
        <dbReference type="EMBL" id="SAM08588.1"/>
    </source>
</evidence>
<name>A0A168SL93_ABSGL</name>
<dbReference type="InParanoid" id="A0A168SL93"/>
<evidence type="ECO:0000259" key="2">
    <source>
        <dbReference type="SMART" id="SM01272"/>
    </source>
</evidence>
<organism evidence="3">
    <name type="scientific">Absidia glauca</name>
    <name type="common">Pin mould</name>
    <dbReference type="NCBI Taxonomy" id="4829"/>
    <lineage>
        <taxon>Eukaryota</taxon>
        <taxon>Fungi</taxon>
        <taxon>Fungi incertae sedis</taxon>
        <taxon>Mucoromycota</taxon>
        <taxon>Mucoromycotina</taxon>
        <taxon>Mucoromycetes</taxon>
        <taxon>Mucorales</taxon>
        <taxon>Cunninghamellaceae</taxon>
        <taxon>Absidia</taxon>
    </lineage>
</organism>
<dbReference type="InterPro" id="IPR045117">
    <property type="entry name" value="ATXN2-like"/>
</dbReference>
<sequence>MFLTPIQGRNQDNVRRADVTICCQKARNAIKIVVVPKGGLVHGSKTQGKKQDTAHSKQNQSRGNKKWSGNNNNNTSNNAPSASGGGGSARGGNYQATTGNNNNNTNGNNQSSPTTSPMIEDPDLIHHMHDRMLFLLGSLYGSKVQVTVRNGTKYEGLFQGATTEGDLGISLTLARKIHDPTTTDKAKSSVSPTLPSLLIFSKDLMEITALDTDLTAGEASRQEKDTFKTDTDISGKGEFKERLLHKWNPEMPEGEALGSLEDGLESSNGGGSWDQFAANEKLFGLKTDFDEELYTTHLDRSAPDYKDREKWAIEKANEIQRSTTNNPHMLEERNVTTTDDSGMDEEDRYGAVVRDLKEKENVYLPPALRSKQPPPKPQAQSGNAPSFPPDSPLYKLTTGTLANVSSSRYEPSKSKKNVNEKQAPKRIESEIANTFRQFAIQEKDKLQAKRQALHKKEQSDRLAELVKFHKSFKLDVPIPPDMLPLLAKSKKSPTSSSSGTDPSTKSSPESSPDAQQASTSATAKTAAAKTPKATDATETPAGPAKSSTESTSAKKSGFKFNIKATEFKPNPSAAAFVPGGAKTGASADASVAAPSAPTVRPLRKSGFDDPVTVDEIFKSPLGKGKSKKPNTVGPTWPYGSKQYRHQFNHYNTYSEDVYTGYPAPAYGYGYPQYRYHQQYVPGMPAIPVQQQNVSYMNHQFVPNVPITNAPMHHGGYSPQMANGSPHGSPFPPPQGYPSPQRSPMPPPNNLPPPPPPPQVYQYQGNHSPSGPMPVRYAPDMMTSPSGTPVMIQHHRPVMEHKSPGTAHYPPPAMNYSPERMNSRKSSYHQISLKDLFSRNYSFGTASQTDSSEP</sequence>
<dbReference type="InterPro" id="IPR025852">
    <property type="entry name" value="SM_dom_ATX"/>
</dbReference>
<dbReference type="OMA" id="APMMMRY"/>
<dbReference type="GO" id="GO:0034063">
    <property type="term" value="P:stress granule assembly"/>
    <property type="evidence" value="ECO:0007669"/>
    <property type="project" value="TreeGrafter"/>
</dbReference>
<dbReference type="GO" id="GO:0010494">
    <property type="term" value="C:cytoplasmic stress granule"/>
    <property type="evidence" value="ECO:0007669"/>
    <property type="project" value="TreeGrafter"/>
</dbReference>
<feature type="region of interest" description="Disordered" evidence="1">
    <location>
        <begin position="317"/>
        <end position="346"/>
    </location>
</feature>
<gene>
    <name evidence="3" type="primary">ABSGL_14251.1 scaffold 14385</name>
</gene>